<accession>X1LAD5</accession>
<name>X1LAD5_9ZZZZ</name>
<sequence length="107" mass="12683">MSAWENNKKGKYTSEYLDLQKVADPNRLTLELRKSQNESLLWLLKELDIQFNNMAKHIKRDNITNYRNFAKQLIPFFQNHVKNENKGIVALCKKGLDLVFEQFLLLI</sequence>
<proteinExistence type="predicted"/>
<dbReference type="EMBL" id="BARV01001715">
    <property type="protein sequence ID" value="GAH99384.1"/>
    <property type="molecule type" value="Genomic_DNA"/>
</dbReference>
<evidence type="ECO:0000313" key="1">
    <source>
        <dbReference type="EMBL" id="GAH99384.1"/>
    </source>
</evidence>
<comment type="caution">
    <text evidence="1">The sequence shown here is derived from an EMBL/GenBank/DDBJ whole genome shotgun (WGS) entry which is preliminary data.</text>
</comment>
<organism evidence="1">
    <name type="scientific">marine sediment metagenome</name>
    <dbReference type="NCBI Taxonomy" id="412755"/>
    <lineage>
        <taxon>unclassified sequences</taxon>
        <taxon>metagenomes</taxon>
        <taxon>ecological metagenomes</taxon>
    </lineage>
</organism>
<gene>
    <name evidence="1" type="ORF">S06H3_04797</name>
</gene>
<protein>
    <submittedName>
        <fullName evidence="1">Uncharacterized protein</fullName>
    </submittedName>
</protein>
<reference evidence="1" key="1">
    <citation type="journal article" date="2014" name="Front. Microbiol.">
        <title>High frequency of phylogenetically diverse reductive dehalogenase-homologous genes in deep subseafloor sedimentary metagenomes.</title>
        <authorList>
            <person name="Kawai M."/>
            <person name="Futagami T."/>
            <person name="Toyoda A."/>
            <person name="Takaki Y."/>
            <person name="Nishi S."/>
            <person name="Hori S."/>
            <person name="Arai W."/>
            <person name="Tsubouchi T."/>
            <person name="Morono Y."/>
            <person name="Uchiyama I."/>
            <person name="Ito T."/>
            <person name="Fujiyama A."/>
            <person name="Inagaki F."/>
            <person name="Takami H."/>
        </authorList>
    </citation>
    <scope>NUCLEOTIDE SEQUENCE</scope>
    <source>
        <strain evidence="1">Expedition CK06-06</strain>
    </source>
</reference>
<dbReference type="AlphaFoldDB" id="X1LAD5"/>